<evidence type="ECO:0000259" key="5">
    <source>
        <dbReference type="Pfam" id="PF01841"/>
    </source>
</evidence>
<evidence type="ECO:0000256" key="2">
    <source>
        <dbReference type="SAM" id="Coils"/>
    </source>
</evidence>
<dbReference type="InterPro" id="IPR045351">
    <property type="entry name" value="DUF6531"/>
</dbReference>
<keyword evidence="4" id="KW-0472">Membrane</keyword>
<dbReference type="PANTHER" id="PTHR32305:SF15">
    <property type="entry name" value="PROTEIN RHSA-RELATED"/>
    <property type="match status" value="1"/>
</dbReference>
<dbReference type="NCBIfam" id="TIGR01643">
    <property type="entry name" value="YD_repeat_2x"/>
    <property type="match status" value="8"/>
</dbReference>
<dbReference type="InterPro" id="IPR056823">
    <property type="entry name" value="TEN-like_YD-shell"/>
</dbReference>
<dbReference type="PATRIC" id="fig|394096.3.peg.3214"/>
<feature type="domain" description="Teneurin-like YD-shell" evidence="7">
    <location>
        <begin position="1861"/>
        <end position="1945"/>
    </location>
</feature>
<keyword evidence="4" id="KW-0812">Transmembrane</keyword>
<dbReference type="Pfam" id="PF25023">
    <property type="entry name" value="TEN_YD-shell"/>
    <property type="match status" value="2"/>
</dbReference>
<feature type="domain" description="DUF6531" evidence="6">
    <location>
        <begin position="861"/>
        <end position="933"/>
    </location>
</feature>
<dbReference type="Pfam" id="PF20148">
    <property type="entry name" value="DUF6531"/>
    <property type="match status" value="1"/>
</dbReference>
<name>A0A085WJS1_9BACT</name>
<feature type="domain" description="Teneurin-like YD-shell" evidence="7">
    <location>
        <begin position="1193"/>
        <end position="1312"/>
    </location>
</feature>
<accession>A0A085WJS1</accession>
<dbReference type="InterPro" id="IPR050708">
    <property type="entry name" value="T6SS_VgrG/RHS"/>
</dbReference>
<feature type="domain" description="Transglutaminase-like" evidence="5">
    <location>
        <begin position="276"/>
        <end position="347"/>
    </location>
</feature>
<dbReference type="InterPro" id="IPR022385">
    <property type="entry name" value="Rhs_assc_core"/>
</dbReference>
<dbReference type="STRING" id="394096.DB31_7171"/>
<keyword evidence="9" id="KW-1185">Reference proteome</keyword>
<feature type="region of interest" description="Disordered" evidence="3">
    <location>
        <begin position="142"/>
        <end position="187"/>
    </location>
</feature>
<dbReference type="Pfam" id="PF05593">
    <property type="entry name" value="RHS_repeat"/>
    <property type="match status" value="5"/>
</dbReference>
<dbReference type="Pfam" id="PF01841">
    <property type="entry name" value="Transglut_core"/>
    <property type="match status" value="1"/>
</dbReference>
<proteinExistence type="predicted"/>
<organism evidence="8 9">
    <name type="scientific">Hyalangium minutum</name>
    <dbReference type="NCBI Taxonomy" id="394096"/>
    <lineage>
        <taxon>Bacteria</taxon>
        <taxon>Pseudomonadati</taxon>
        <taxon>Myxococcota</taxon>
        <taxon>Myxococcia</taxon>
        <taxon>Myxococcales</taxon>
        <taxon>Cystobacterineae</taxon>
        <taxon>Archangiaceae</taxon>
        <taxon>Hyalangium</taxon>
    </lineage>
</organism>
<dbReference type="SUPFAM" id="SSF54001">
    <property type="entry name" value="Cysteine proteinases"/>
    <property type="match status" value="1"/>
</dbReference>
<dbReference type="RefSeq" id="WP_044188293.1">
    <property type="nucleotide sequence ID" value="NZ_JMCB01000006.1"/>
</dbReference>
<feature type="coiled-coil region" evidence="2">
    <location>
        <begin position="68"/>
        <end position="99"/>
    </location>
</feature>
<evidence type="ECO:0000259" key="6">
    <source>
        <dbReference type="Pfam" id="PF20148"/>
    </source>
</evidence>
<dbReference type="OrthoDB" id="8481850at2"/>
<sequence>MFQTKKVWFQTTSSLLTLVTLQFLCMGELQRAQAAERAYGLRLAQAAKNLGIDPLQVSDPAAYDTKRGEETARRRKEALAELERLTRADEQKASKLLAQEQARRIKQATPDAEIREEVARARSLKLSPAALQERLAKRTPELAKAMRQRAATERQSGSRGSMLDLGRLKPLKPNPPAPRRKGTLGQRTPELDSFYASLEGESVSVELADGSSVALETALAGVPRAPVRLASVMTDLGLLMPLLGVLPEPAPEDLAETPETLRSPELKLLAQSLGNQPLALYNHVHTKVKTELYYGSKKGAAATLAEGAGNDFDQASLLIALLREAGVPARYEYTTVRLSAAQAQALTGAVDARTAAFVLSSSGIPAALTEDGKGVLTERAYVRAYVAYSDYRGTGRGGENLWVRLDPGLKRVQHSQGVDLRGLVSFDFNAYLGALTSDTPREIFERQLLDAAKLRNLCNTLDDALAKATVQEDLFRLLPAEHPAELVSEPLHFARPPQSFRHTVELSLGGEKATFELAELQGPRVALRYPGATPTDEAAIQTAGGITGVRPYAVRVAPSLRVNGQEAKRFSAVMPGVEQELTVKVTIPGDAPAVVKHSLIAGGVYAFMASAGATPVSQIQALRQQAQGLTGDERAEFEAHLALALYSHHKGADAARLFGLQRHRVLQDVIEGTAGKELKVQQVNGTPLSLAPGKYVLDVARDSVTPMPMDADFRYQAGLMRLAGHHGSALEHKVWEEVMSTVSVSAVRIIQASASQGVPVFRITPQDSSGRALLQGFSDLTMSRVDQALAAGWRITIPQHPTNYQQYINQEGYILENPVTGEGAYLIGELLNGGSNSGPGGSSGSSEGPACGCDEAVVNSTVNMATGNLREQWTDLTLPAVGLPITWRRTYASRGNGMTELGYGWMHSYGMYLRLELNGSLTYITEDWREVRFQKSGSTFTAPPGWYLTLTVLSDGYRLRTKEGLVYEFNSSRRLRSISEPGGSRVDILYANGLPSEVRDSDNEVALSFGYTDGKLTKVTDRANRTVRYAYEGDDLVGAVDVLNNMETYAYDDAHNLVRRTDKRGKVWVTLYDALDRWVGSINPLGHKASAFYDTVNRRAVYVDRLGNEWQREHNAAGNPVVLVDPLGNRTERQWDTAHNLTQEKDARSLVTERIYDTRGNMTEQRDPDGRVTKYTYDTAFNQVLTVEATGRPKVTNTYDTAGRLKTRTDGLGVASYGYDARGRLETFTKPGPAVTRMTYGSKGLPLTMTDPQQVTTTLTFNSAGYITETKDSDNKKHTFEVDAAGQVTAMVDALNARFESTYDAEGHRLTTKNPLLAVTTYTYDAVGRVTSVEDALNGVSRTEYDANGRVVALVDARNARTVMRYDAAGRHVETVLANGASTVLGYCAELTTQPCVQVDATGGLYRRDFDRMGRVLSEVDSLKRESRYEYDTAGRIKASSELGQAPTTYAYGSHGLLERVTKGDQSITYGYDGRGNRTSVTAGSQRTQYQYDLANRLQWEKNPLNVVTSYEYDGVGNRTAKVDGNSRRTTYAYDGNRRLKSVTFEDGSTYQYDYDEAGRRTLEKNGTHARTLEYDALGRVKEVIDASLGRTLRYTYDANGNRTSVTSAGLEHHYSYDALNLLRQAVDSAGQRTVISYDDLGRRTRITRSNGIATTYSYDAASQLLGIVHAKEGAVVAGSSYTYDAGGNRLSKTLADGTRESYIYDASDRLTGVDYGTQRSVRYTLDLLGNRTALREVTGGTNRQVNSAFNAFNQLERSFEGGVATEYGYDNNGNLLSETKAGQLVKQYGWDLDNRLRQVTLASGELHTFEYDATGLRTKQTTPAGSTQYLLDGATVLQEFSSTSPTPTSYLTHPQTTDEILSFQQAGSTYSPLTDALGSVVAIADQTGAVVRTNSYDAYGARTTSGSGPMLAFGYTGREHDSTGLNYHRDRYMDPKLGRWIQPDRLGMVDGANIYQYVRGNPTAYVDPSGKFGLLVGLAIVIIIIVAAFIFAGTVGRRMGENEDFNNLKRLRAVDIDVETCRTEIPSSDPNGMLDPDRLAALTAAAERAEIYVVDFGQSRESSAKHYIGRARGREILLSADLFRGSNTNNRKVAFIAEIQHVAGLYDEEAAQEELEQLLSIMELELPEGWRHGSDLSGG</sequence>
<evidence type="ECO:0000256" key="1">
    <source>
        <dbReference type="ARBA" id="ARBA00022737"/>
    </source>
</evidence>
<evidence type="ECO:0000256" key="4">
    <source>
        <dbReference type="SAM" id="Phobius"/>
    </source>
</evidence>
<comment type="caution">
    <text evidence="8">The sequence shown here is derived from an EMBL/GenBank/DDBJ whole genome shotgun (WGS) entry which is preliminary data.</text>
</comment>
<gene>
    <name evidence="8" type="ORF">DB31_7171</name>
</gene>
<dbReference type="PANTHER" id="PTHR32305">
    <property type="match status" value="1"/>
</dbReference>
<evidence type="ECO:0000313" key="9">
    <source>
        <dbReference type="Proteomes" id="UP000028725"/>
    </source>
</evidence>
<dbReference type="InterPro" id="IPR002931">
    <property type="entry name" value="Transglutaminase-like"/>
</dbReference>
<dbReference type="Proteomes" id="UP000028725">
    <property type="component" value="Unassembled WGS sequence"/>
</dbReference>
<dbReference type="InterPro" id="IPR038765">
    <property type="entry name" value="Papain-like_cys_pep_sf"/>
</dbReference>
<dbReference type="Gene3D" id="2.180.10.10">
    <property type="entry name" value="RHS repeat-associated core"/>
    <property type="match status" value="4"/>
</dbReference>
<dbReference type="InterPro" id="IPR031325">
    <property type="entry name" value="RHS_repeat"/>
</dbReference>
<feature type="transmembrane region" description="Helical" evidence="4">
    <location>
        <begin position="1973"/>
        <end position="1993"/>
    </location>
</feature>
<dbReference type="InterPro" id="IPR006530">
    <property type="entry name" value="YD"/>
</dbReference>
<keyword evidence="1" id="KW-0677">Repeat</keyword>
<evidence type="ECO:0000313" key="8">
    <source>
        <dbReference type="EMBL" id="KFE67934.1"/>
    </source>
</evidence>
<dbReference type="Gene3D" id="3.10.620.30">
    <property type="match status" value="1"/>
</dbReference>
<evidence type="ECO:0000259" key="7">
    <source>
        <dbReference type="Pfam" id="PF25023"/>
    </source>
</evidence>
<protein>
    <submittedName>
        <fullName evidence="8">Uncharacterized protein</fullName>
    </submittedName>
</protein>
<evidence type="ECO:0000256" key="3">
    <source>
        <dbReference type="SAM" id="MobiDB-lite"/>
    </source>
</evidence>
<dbReference type="NCBIfam" id="TIGR03696">
    <property type="entry name" value="Rhs_assc_core"/>
    <property type="match status" value="1"/>
</dbReference>
<keyword evidence="2" id="KW-0175">Coiled coil</keyword>
<reference evidence="8 9" key="1">
    <citation type="submission" date="2014-04" db="EMBL/GenBank/DDBJ databases">
        <title>Genome assembly of Hyalangium minutum DSM 14724.</title>
        <authorList>
            <person name="Sharma G."/>
            <person name="Subramanian S."/>
        </authorList>
    </citation>
    <scope>NUCLEOTIDE SEQUENCE [LARGE SCALE GENOMIC DNA]</scope>
    <source>
        <strain evidence="8 9">DSM 14724</strain>
    </source>
</reference>
<keyword evidence="4" id="KW-1133">Transmembrane helix</keyword>
<dbReference type="EMBL" id="JMCB01000006">
    <property type="protein sequence ID" value="KFE67934.1"/>
    <property type="molecule type" value="Genomic_DNA"/>
</dbReference>